<accession>A0AAE4BPT1</accession>
<gene>
    <name evidence="1" type="ORF">J2Y00_005026</name>
</gene>
<dbReference type="Proteomes" id="UP001185331">
    <property type="component" value="Unassembled WGS sequence"/>
</dbReference>
<evidence type="ECO:0000313" key="2">
    <source>
        <dbReference type="Proteomes" id="UP001185331"/>
    </source>
</evidence>
<sequence>MHFTESPLKPNDFVVIGYMIIEGRTYTSQPRPELRGVIYSPTSCVSELHPHYGVLSWISTAPQANEEYRQQLDMNLDDFIELQDATEAALDASEWSLDAVFVFRSSATRFFERFFVRRANTRLMELSIRGMDLPDFREATRPLMDPSGMPHGTRAMHLAALRQLPAAMDTQMVGFEVVSVDPHSETHTSVCYAVRDGFEQAGITFNGKGYLANLEDAVKGAQMNNSAPGGSVADAQWFAVRIAELARSNVS</sequence>
<name>A0AAE4BPT1_9DEIO</name>
<organism evidence="1 2">
    <name type="scientific">Deinococcus soli</name>
    <name type="common">ex Cha et al. 2016</name>
    <dbReference type="NCBI Taxonomy" id="1309411"/>
    <lineage>
        <taxon>Bacteria</taxon>
        <taxon>Thermotogati</taxon>
        <taxon>Deinococcota</taxon>
        <taxon>Deinococci</taxon>
        <taxon>Deinococcales</taxon>
        <taxon>Deinococcaceae</taxon>
        <taxon>Deinococcus</taxon>
    </lineage>
</organism>
<dbReference type="AlphaFoldDB" id="A0AAE4BPT1"/>
<protein>
    <submittedName>
        <fullName evidence="1">Uncharacterized protein</fullName>
    </submittedName>
</protein>
<dbReference type="RefSeq" id="WP_309859389.1">
    <property type="nucleotide sequence ID" value="NZ_JAVDQJ010000032.1"/>
</dbReference>
<evidence type="ECO:0000313" key="1">
    <source>
        <dbReference type="EMBL" id="MDR6221390.1"/>
    </source>
</evidence>
<dbReference type="EMBL" id="JAVDQK010000032">
    <property type="protein sequence ID" value="MDR6221390.1"/>
    <property type="molecule type" value="Genomic_DNA"/>
</dbReference>
<comment type="caution">
    <text evidence="1">The sequence shown here is derived from an EMBL/GenBank/DDBJ whole genome shotgun (WGS) entry which is preliminary data.</text>
</comment>
<proteinExistence type="predicted"/>
<reference evidence="1" key="1">
    <citation type="submission" date="2023-07" db="EMBL/GenBank/DDBJ databases">
        <title>Sorghum-associated microbial communities from plants grown in Nebraska, USA.</title>
        <authorList>
            <person name="Schachtman D."/>
        </authorList>
    </citation>
    <scope>NUCLEOTIDE SEQUENCE</scope>
    <source>
        <strain evidence="1">BE330</strain>
    </source>
</reference>